<evidence type="ECO:0000259" key="1">
    <source>
        <dbReference type="Pfam" id="PF09861"/>
    </source>
</evidence>
<name>A0A552WLB6_9MICO</name>
<evidence type="ECO:0000313" key="2">
    <source>
        <dbReference type="EMBL" id="TRW43454.1"/>
    </source>
</evidence>
<dbReference type="Gene3D" id="3.40.50.11440">
    <property type="match status" value="1"/>
</dbReference>
<gene>
    <name evidence="2" type="ORF">FJ693_17575</name>
</gene>
<organism evidence="2 3">
    <name type="scientific">Georgenia yuyongxinii</name>
    <dbReference type="NCBI Taxonomy" id="2589797"/>
    <lineage>
        <taxon>Bacteria</taxon>
        <taxon>Bacillati</taxon>
        <taxon>Actinomycetota</taxon>
        <taxon>Actinomycetes</taxon>
        <taxon>Micrococcales</taxon>
        <taxon>Bogoriellaceae</taxon>
        <taxon>Georgenia</taxon>
    </lineage>
</organism>
<dbReference type="PANTHER" id="PTHR33171">
    <property type="entry name" value="LAR_N DOMAIN-CONTAINING PROTEIN"/>
    <property type="match status" value="1"/>
</dbReference>
<feature type="domain" description="LarA-like N-terminal" evidence="1">
    <location>
        <begin position="13"/>
        <end position="186"/>
    </location>
</feature>
<dbReference type="InterPro" id="IPR048068">
    <property type="entry name" value="LarA-like"/>
</dbReference>
<dbReference type="Gene3D" id="3.90.226.30">
    <property type="match status" value="1"/>
</dbReference>
<dbReference type="InterPro" id="IPR043166">
    <property type="entry name" value="LarA-like_C"/>
</dbReference>
<evidence type="ECO:0000313" key="3">
    <source>
        <dbReference type="Proteomes" id="UP000318693"/>
    </source>
</evidence>
<protein>
    <submittedName>
        <fullName evidence="2">DUF2088 domain-containing protein</fullName>
    </submittedName>
</protein>
<dbReference type="InterPro" id="IPR018657">
    <property type="entry name" value="LarA-like_N"/>
</dbReference>
<dbReference type="GO" id="GO:0050043">
    <property type="term" value="F:lactate racemase activity"/>
    <property type="evidence" value="ECO:0007669"/>
    <property type="project" value="InterPro"/>
</dbReference>
<dbReference type="EMBL" id="VJXR01000081">
    <property type="protein sequence ID" value="TRW43454.1"/>
    <property type="molecule type" value="Genomic_DNA"/>
</dbReference>
<accession>A0A552WLB6</accession>
<dbReference type="PANTHER" id="PTHR33171:SF17">
    <property type="entry name" value="LARA-LIKE N-TERMINAL DOMAIN-CONTAINING PROTEIN"/>
    <property type="match status" value="1"/>
</dbReference>
<dbReference type="RefSeq" id="WP_143419757.1">
    <property type="nucleotide sequence ID" value="NZ_VJXR01000081.1"/>
</dbReference>
<dbReference type="AlphaFoldDB" id="A0A552WLB6"/>
<reference evidence="2 3" key="1">
    <citation type="submission" date="2019-07" db="EMBL/GenBank/DDBJ databases">
        <title>Georgenia wutianyii sp. nov. and Georgenia *** sp. nov. isolated from plateau pika (Ochotona curzoniae) in the Qinghai-Tibet plateau of China.</title>
        <authorList>
            <person name="Tian Z."/>
        </authorList>
    </citation>
    <scope>NUCLEOTIDE SEQUENCE [LARGE SCALE GENOMIC DNA]</scope>
    <source>
        <strain evidence="2 3">Z446</strain>
    </source>
</reference>
<comment type="caution">
    <text evidence="2">The sequence shown here is derived from an EMBL/GenBank/DDBJ whole genome shotgun (WGS) entry which is preliminary data.</text>
</comment>
<keyword evidence="3" id="KW-1185">Reference proteome</keyword>
<dbReference type="Proteomes" id="UP000318693">
    <property type="component" value="Unassembled WGS sequence"/>
</dbReference>
<dbReference type="Pfam" id="PF09861">
    <property type="entry name" value="Lar_N"/>
    <property type="match status" value="1"/>
</dbReference>
<sequence>MTWFQHEARFVSRAQIEEMVQRTLDEAKERLGIAELKRVLLLPPDLTRAHSGSGWITEKFYELLDAAGAEVHVIPTLGQHVPHTPEDNKWMFGSIPEERIHAHDWKNGVTNVGTVPAALVKEKTGGAVDWEMPIDLNTMLVTEQWDLVINVGHVVPHEVLGFANHNKNYFIGLGGKRLLGASHMASAVYGIENNLGNLLTPVRACFNYAEDEFLGDLKDVYFQVVMDYDDEGKLAHTGVYVGDDLETYYAAARASLAQNITQFDEPVKKIVAVMQADEFRATWVANKAVYRTRMAIADGGELLVIAPGVERFGEQPEVDELVRRYGYLSQAEVLELYKTQEDMQDIPHGTAHLVHGSSEGRFTITYAPGHLSKEEIESVGYQYMDLAEAQKRYDPAVMKDGWNTMPDGEEVFYISTPSAGLWATKDKLDQRAGHEQHG</sequence>
<proteinExistence type="predicted"/>